<dbReference type="AlphaFoldDB" id="W2S0K5"/>
<dbReference type="HOGENOM" id="CLU_071085_2_0_1"/>
<reference evidence="2 3" key="1">
    <citation type="submission" date="2013-03" db="EMBL/GenBank/DDBJ databases">
        <title>The Genome Sequence of Phialophora europaea CBS 101466.</title>
        <authorList>
            <consortium name="The Broad Institute Genomics Platform"/>
            <person name="Cuomo C."/>
            <person name="de Hoog S."/>
            <person name="Gorbushina A."/>
            <person name="Walker B."/>
            <person name="Young S.K."/>
            <person name="Zeng Q."/>
            <person name="Gargeya S."/>
            <person name="Fitzgerald M."/>
            <person name="Haas B."/>
            <person name="Abouelleil A."/>
            <person name="Allen A.W."/>
            <person name="Alvarado L."/>
            <person name="Arachchi H.M."/>
            <person name="Berlin A.M."/>
            <person name="Chapman S.B."/>
            <person name="Gainer-Dewar J."/>
            <person name="Goldberg J."/>
            <person name="Griggs A."/>
            <person name="Gujja S."/>
            <person name="Hansen M."/>
            <person name="Howarth C."/>
            <person name="Imamovic A."/>
            <person name="Ireland A."/>
            <person name="Larimer J."/>
            <person name="McCowan C."/>
            <person name="Murphy C."/>
            <person name="Pearson M."/>
            <person name="Poon T.W."/>
            <person name="Priest M."/>
            <person name="Roberts A."/>
            <person name="Saif S."/>
            <person name="Shea T."/>
            <person name="Sisk P."/>
            <person name="Sykes S."/>
            <person name="Wortman J."/>
            <person name="Nusbaum C."/>
            <person name="Birren B."/>
        </authorList>
    </citation>
    <scope>NUCLEOTIDE SEQUENCE [LARGE SCALE GENOMIC DNA]</scope>
    <source>
        <strain evidence="2 3">CBS 101466</strain>
    </source>
</reference>
<protein>
    <submittedName>
        <fullName evidence="2">Uncharacterized protein</fullName>
    </submittedName>
</protein>
<evidence type="ECO:0000256" key="1">
    <source>
        <dbReference type="SAM" id="MobiDB-lite"/>
    </source>
</evidence>
<accession>W2S0K5</accession>
<dbReference type="Proteomes" id="UP000030752">
    <property type="component" value="Unassembled WGS sequence"/>
</dbReference>
<dbReference type="OrthoDB" id="5391496at2759"/>
<gene>
    <name evidence="2" type="ORF">HMPREF1541_04066</name>
</gene>
<feature type="region of interest" description="Disordered" evidence="1">
    <location>
        <begin position="50"/>
        <end position="73"/>
    </location>
</feature>
<dbReference type="RefSeq" id="XP_008716634.1">
    <property type="nucleotide sequence ID" value="XM_008718412.1"/>
</dbReference>
<evidence type="ECO:0000313" key="2">
    <source>
        <dbReference type="EMBL" id="ETN42125.1"/>
    </source>
</evidence>
<proteinExistence type="predicted"/>
<sequence>MNLVSSDWKYHIELIQDLTREHRPTPTNLIVCISREDFLHHLALQVQHHSADATSSQAEPHPGAGKGLPESQPHAHHFLTPTLRLFAASKHVKLIYCPTILVLRGYLSSYNADSVPQSVPASRLIIVDLLALHHGTSEFTLQGLSRSLATAVSAAHAAGQELLLTECRDIRDQSHPDRGSRLWDRQVPLLSGSVKIGLEGSRWAGRSMTIKAIASRWFTFAGVRAQVRTQQDEDEMLI</sequence>
<keyword evidence="3" id="KW-1185">Reference proteome</keyword>
<name>W2S0K5_CYPE1</name>
<dbReference type="VEuPathDB" id="FungiDB:HMPREF1541_04066"/>
<dbReference type="EMBL" id="KB822719">
    <property type="protein sequence ID" value="ETN42125.1"/>
    <property type="molecule type" value="Genomic_DNA"/>
</dbReference>
<dbReference type="GeneID" id="19971405"/>
<evidence type="ECO:0000313" key="3">
    <source>
        <dbReference type="Proteomes" id="UP000030752"/>
    </source>
</evidence>
<organism evidence="2 3">
    <name type="scientific">Cyphellophora europaea (strain CBS 101466)</name>
    <name type="common">Phialophora europaea</name>
    <dbReference type="NCBI Taxonomy" id="1220924"/>
    <lineage>
        <taxon>Eukaryota</taxon>
        <taxon>Fungi</taxon>
        <taxon>Dikarya</taxon>
        <taxon>Ascomycota</taxon>
        <taxon>Pezizomycotina</taxon>
        <taxon>Eurotiomycetes</taxon>
        <taxon>Chaetothyriomycetidae</taxon>
        <taxon>Chaetothyriales</taxon>
        <taxon>Cyphellophoraceae</taxon>
        <taxon>Cyphellophora</taxon>
    </lineage>
</organism>
<dbReference type="InParanoid" id="W2S0K5"/>
<dbReference type="eggNOG" id="ENOG502SDG8">
    <property type="taxonomic scope" value="Eukaryota"/>
</dbReference>